<gene>
    <name evidence="1" type="ORF">LEA_16078</name>
</gene>
<sequence length="51" mass="5889">GTKRLFFSTIFPEDLQIFCAWQEKEPLNQTGSDRMKYISLFSQAVPLSSTM</sequence>
<organism evidence="1">
    <name type="scientific">human gut metagenome</name>
    <dbReference type="NCBI Taxonomy" id="408170"/>
    <lineage>
        <taxon>unclassified sequences</taxon>
        <taxon>metagenomes</taxon>
        <taxon>organismal metagenomes</taxon>
    </lineage>
</organism>
<feature type="non-terminal residue" evidence="1">
    <location>
        <position position="1"/>
    </location>
</feature>
<dbReference type="EMBL" id="AJWY01010986">
    <property type="protein sequence ID" value="EKC54001.1"/>
    <property type="molecule type" value="Genomic_DNA"/>
</dbReference>
<reference evidence="1" key="1">
    <citation type="journal article" date="2013" name="Environ. Microbiol.">
        <title>Microbiota from the distal guts of lean and obese adolescents exhibit partial functional redundancy besides clear differences in community structure.</title>
        <authorList>
            <person name="Ferrer M."/>
            <person name="Ruiz A."/>
            <person name="Lanza F."/>
            <person name="Haange S.B."/>
            <person name="Oberbach A."/>
            <person name="Till H."/>
            <person name="Bargiela R."/>
            <person name="Campoy C."/>
            <person name="Segura M.T."/>
            <person name="Richter M."/>
            <person name="von Bergen M."/>
            <person name="Seifert J."/>
            <person name="Suarez A."/>
        </authorList>
    </citation>
    <scope>NUCLEOTIDE SEQUENCE</scope>
</reference>
<evidence type="ECO:0000313" key="1">
    <source>
        <dbReference type="EMBL" id="EKC54001.1"/>
    </source>
</evidence>
<comment type="caution">
    <text evidence="1">The sequence shown here is derived from an EMBL/GenBank/DDBJ whole genome shotgun (WGS) entry which is preliminary data.</text>
</comment>
<protein>
    <submittedName>
        <fullName evidence="1">Uncharacterized protein</fullName>
    </submittedName>
</protein>
<dbReference type="AlphaFoldDB" id="K1T3D9"/>
<proteinExistence type="predicted"/>
<name>K1T3D9_9ZZZZ</name>
<accession>K1T3D9</accession>